<dbReference type="AlphaFoldDB" id="A0A158NS30"/>
<reference evidence="3" key="1">
    <citation type="journal article" date="2011" name="PLoS Genet.">
        <title>The genome sequence of the leaf-cutter ant Atta cephalotes reveals insights into its obligate symbiotic lifestyle.</title>
        <authorList>
            <person name="Suen G."/>
            <person name="Teiling C."/>
            <person name="Li L."/>
            <person name="Holt C."/>
            <person name="Abouheif E."/>
            <person name="Bornberg-Bauer E."/>
            <person name="Bouffard P."/>
            <person name="Caldera E.J."/>
            <person name="Cash E."/>
            <person name="Cavanaugh A."/>
            <person name="Denas O."/>
            <person name="Elhaik E."/>
            <person name="Fave M.J."/>
            <person name="Gadau J."/>
            <person name="Gibson J.D."/>
            <person name="Graur D."/>
            <person name="Grubbs K.J."/>
            <person name="Hagen D.E."/>
            <person name="Harkins T.T."/>
            <person name="Helmkampf M."/>
            <person name="Hu H."/>
            <person name="Johnson B.R."/>
            <person name="Kim J."/>
            <person name="Marsh S.E."/>
            <person name="Moeller J.A."/>
            <person name="Munoz-Torres M.C."/>
            <person name="Murphy M.C."/>
            <person name="Naughton M.C."/>
            <person name="Nigam S."/>
            <person name="Overson R."/>
            <person name="Rajakumar R."/>
            <person name="Reese J.T."/>
            <person name="Scott J.J."/>
            <person name="Smith C.R."/>
            <person name="Tao S."/>
            <person name="Tsutsui N.D."/>
            <person name="Viljakainen L."/>
            <person name="Wissler L."/>
            <person name="Yandell M.D."/>
            <person name="Zimmer F."/>
            <person name="Taylor J."/>
            <person name="Slater S.C."/>
            <person name="Clifton S.W."/>
            <person name="Warren W.C."/>
            <person name="Elsik C.G."/>
            <person name="Smith C.D."/>
            <person name="Weinstock G.M."/>
            <person name="Gerardo N.M."/>
            <person name="Currie C.R."/>
        </authorList>
    </citation>
    <scope>NUCLEOTIDE SEQUENCE [LARGE SCALE GENOMIC DNA]</scope>
</reference>
<name>A0A158NS30_ATTCE</name>
<feature type="region of interest" description="Disordered" evidence="1">
    <location>
        <begin position="64"/>
        <end position="101"/>
    </location>
</feature>
<dbReference type="EMBL" id="ADTU01002169">
    <property type="status" value="NOT_ANNOTATED_CDS"/>
    <property type="molecule type" value="Genomic_DNA"/>
</dbReference>
<feature type="compositionally biased region" description="Acidic residues" evidence="1">
    <location>
        <begin position="258"/>
        <end position="295"/>
    </location>
</feature>
<feature type="region of interest" description="Disordered" evidence="1">
    <location>
        <begin position="185"/>
        <end position="306"/>
    </location>
</feature>
<dbReference type="EMBL" id="ADTU01002167">
    <property type="status" value="NOT_ANNOTATED_CDS"/>
    <property type="molecule type" value="Genomic_DNA"/>
</dbReference>
<dbReference type="EMBL" id="ADTU01002165">
    <property type="status" value="NOT_ANNOTATED_CDS"/>
    <property type="molecule type" value="Genomic_DNA"/>
</dbReference>
<gene>
    <name evidence="2" type="primary">105623556</name>
</gene>
<dbReference type="OrthoDB" id="8196297at2759"/>
<dbReference type="EMBL" id="ADTU01002164">
    <property type="status" value="NOT_ANNOTATED_CDS"/>
    <property type="molecule type" value="Genomic_DNA"/>
</dbReference>
<dbReference type="EMBL" id="ADTU01002168">
    <property type="status" value="NOT_ANNOTATED_CDS"/>
    <property type="molecule type" value="Genomic_DNA"/>
</dbReference>
<evidence type="ECO:0000313" key="2">
    <source>
        <dbReference type="EnsemblMetazoa" id="XP_012060338.1"/>
    </source>
</evidence>
<organism evidence="2 3">
    <name type="scientific">Atta cephalotes</name>
    <name type="common">Leafcutter ant</name>
    <dbReference type="NCBI Taxonomy" id="12957"/>
    <lineage>
        <taxon>Eukaryota</taxon>
        <taxon>Metazoa</taxon>
        <taxon>Ecdysozoa</taxon>
        <taxon>Arthropoda</taxon>
        <taxon>Hexapoda</taxon>
        <taxon>Insecta</taxon>
        <taxon>Pterygota</taxon>
        <taxon>Neoptera</taxon>
        <taxon>Endopterygota</taxon>
        <taxon>Hymenoptera</taxon>
        <taxon>Apocrita</taxon>
        <taxon>Aculeata</taxon>
        <taxon>Formicoidea</taxon>
        <taxon>Formicidae</taxon>
        <taxon>Myrmicinae</taxon>
        <taxon>Atta</taxon>
    </lineage>
</organism>
<dbReference type="EMBL" id="ADTU01002170">
    <property type="status" value="NOT_ANNOTATED_CDS"/>
    <property type="molecule type" value="Genomic_DNA"/>
</dbReference>
<dbReference type="EnsemblMetazoa" id="XM_012204948.1">
    <property type="protein sequence ID" value="XP_012060338.1"/>
    <property type="gene ID" value="LOC105623556"/>
</dbReference>
<dbReference type="EMBL" id="ADTU01002163">
    <property type="status" value="NOT_ANNOTATED_CDS"/>
    <property type="molecule type" value="Genomic_DNA"/>
</dbReference>
<accession>A0A158NS30</accession>
<dbReference type="InParanoid" id="A0A158NS30"/>
<feature type="region of interest" description="Disordered" evidence="1">
    <location>
        <begin position="116"/>
        <end position="157"/>
    </location>
</feature>
<evidence type="ECO:0000256" key="1">
    <source>
        <dbReference type="SAM" id="MobiDB-lite"/>
    </source>
</evidence>
<evidence type="ECO:0000313" key="3">
    <source>
        <dbReference type="Proteomes" id="UP000005205"/>
    </source>
</evidence>
<dbReference type="EMBL" id="ADTU01002171">
    <property type="status" value="NOT_ANNOTATED_CDS"/>
    <property type="molecule type" value="Genomic_DNA"/>
</dbReference>
<dbReference type="KEGG" id="acep:105623556"/>
<keyword evidence="3" id="KW-1185">Reference proteome</keyword>
<feature type="compositionally biased region" description="Gly residues" evidence="1">
    <location>
        <begin position="71"/>
        <end position="101"/>
    </location>
</feature>
<sequence>MYPWYRDSVAAAAAAGLGGPVGVVGSGFCSTGPGQGATTIKTESGYSDCMLALDYVQSKKNSFAWSEGGEEGGGGGGGGGGGTGGTGTGGTGPGTTGGGGLAHWVSVMAEHIHNPHSATGVGVHHQQQSPPQPPYPWNNGLSSDQCAPHDKESDYWGGGRGAKQGYEHFLLQAKMNADHGQLQKGDEQYRGAGGSSSGSPPASLLVVPQPLTVKPSHPSHLNSHLGGPHSHPPRKYQCKMCPQPRAFFRACPAPPDDHGDDNDNHDDDDDDAAADEDEKVEEEEDCDHEEAEDVGLETRDSGGAAG</sequence>
<proteinExistence type="predicted"/>
<protein>
    <submittedName>
        <fullName evidence="2">Uncharacterized protein</fullName>
    </submittedName>
</protein>
<dbReference type="EMBL" id="ADTU01002162">
    <property type="status" value="NOT_ANNOTATED_CDS"/>
    <property type="molecule type" value="Genomic_DNA"/>
</dbReference>
<dbReference type="Proteomes" id="UP000005205">
    <property type="component" value="Unassembled WGS sequence"/>
</dbReference>
<feature type="compositionally biased region" description="Low complexity" evidence="1">
    <location>
        <begin position="242"/>
        <end position="251"/>
    </location>
</feature>
<dbReference type="EMBL" id="ADTU01002166">
    <property type="status" value="NOT_ANNOTATED_CDS"/>
    <property type="molecule type" value="Genomic_DNA"/>
</dbReference>
<reference evidence="2" key="2">
    <citation type="submission" date="2016-04" db="UniProtKB">
        <authorList>
            <consortium name="EnsemblMetazoa"/>
        </authorList>
    </citation>
    <scope>IDENTIFICATION</scope>
</reference>